<dbReference type="SUPFAM" id="SSF48452">
    <property type="entry name" value="TPR-like"/>
    <property type="match status" value="1"/>
</dbReference>
<dbReference type="SMART" id="SM01043">
    <property type="entry name" value="BTAD"/>
    <property type="match status" value="1"/>
</dbReference>
<dbReference type="InterPro" id="IPR027417">
    <property type="entry name" value="P-loop_NTPase"/>
</dbReference>
<evidence type="ECO:0000256" key="6">
    <source>
        <dbReference type="SAM" id="MobiDB-lite"/>
    </source>
</evidence>
<evidence type="ECO:0000259" key="7">
    <source>
        <dbReference type="PROSITE" id="PS51755"/>
    </source>
</evidence>
<dbReference type="EMBL" id="JAJNDB010000005">
    <property type="protein sequence ID" value="MCD2196164.1"/>
    <property type="molecule type" value="Genomic_DNA"/>
</dbReference>
<dbReference type="InterPro" id="IPR041664">
    <property type="entry name" value="AAA_16"/>
</dbReference>
<sequence>MTDVEIRLLGGIVVERDGVAEFRRSRNHNALLAVLALNAGEPVDGDVLIDQAWGEDLPQNPRSTLHIALSRLRAWLGEREEPWITAAAGSYTLHICRDAVDLLRFHRLTETALHGDDVADHEAARAAWRGTPFPGYDAERLVEARRAAEQRRRALTVHHGSLLLAAGRCGEAADLLISEDRLDEELATLLIRALRDGGRHRAAVDTYLEVRRRLRDEIDAEPGPQLRALYGSLDTSRPARERPRTPELIGRDDVRDSILDALHDDGRLVVLRGRAGVGKSALLRAAVNDAHGIGARTAVSAWRQGEPAAAFWRRVMAELGVRREARGCELGVWVHQRLAWLAQDAPLLLALDDADQADAASLEALRGLARRGPPAGVVIVLAARISDGAGDPHCAVSLSDLAAQHAVTTRVLGPLSPEAVALLVRRRLAHLQPDDALVSAVVERSGGLARHVAEVIDVLGRHGTREGAVEAITGEPHDDLREGNTSKG</sequence>
<dbReference type="Gene3D" id="1.10.10.10">
    <property type="entry name" value="Winged helix-like DNA-binding domain superfamily/Winged helix DNA-binding domain"/>
    <property type="match status" value="1"/>
</dbReference>
<dbReference type="PROSITE" id="PS51755">
    <property type="entry name" value="OMPR_PHOB"/>
    <property type="match status" value="1"/>
</dbReference>
<dbReference type="RefSeq" id="WP_230738018.1">
    <property type="nucleotide sequence ID" value="NZ_JAJNDB010000005.1"/>
</dbReference>
<dbReference type="InterPro" id="IPR005158">
    <property type="entry name" value="BTAD"/>
</dbReference>
<dbReference type="InterPro" id="IPR036388">
    <property type="entry name" value="WH-like_DNA-bd_sf"/>
</dbReference>
<protein>
    <submittedName>
        <fullName evidence="8">Bacterial transcriptional activator domain-containing protein</fullName>
    </submittedName>
</protein>
<feature type="region of interest" description="Disordered" evidence="6">
    <location>
        <begin position="467"/>
        <end position="488"/>
    </location>
</feature>
<dbReference type="Pfam" id="PF03704">
    <property type="entry name" value="BTAD"/>
    <property type="match status" value="1"/>
</dbReference>
<evidence type="ECO:0000313" key="9">
    <source>
        <dbReference type="Proteomes" id="UP001199469"/>
    </source>
</evidence>
<dbReference type="Pfam" id="PF00486">
    <property type="entry name" value="Trans_reg_C"/>
    <property type="match status" value="1"/>
</dbReference>
<dbReference type="Pfam" id="PF13191">
    <property type="entry name" value="AAA_16"/>
    <property type="match status" value="1"/>
</dbReference>
<keyword evidence="9" id="KW-1185">Reference proteome</keyword>
<dbReference type="SUPFAM" id="SSF46894">
    <property type="entry name" value="C-terminal effector domain of the bipartite response regulators"/>
    <property type="match status" value="1"/>
</dbReference>
<reference evidence="8 9" key="1">
    <citation type="submission" date="2021-11" db="EMBL/GenBank/DDBJ databases">
        <title>Draft genome sequence of Actinomycetospora sp. SF1 isolated from the rhizosphere soil.</title>
        <authorList>
            <person name="Duangmal K."/>
            <person name="Chantavorakit T."/>
        </authorList>
    </citation>
    <scope>NUCLEOTIDE SEQUENCE [LARGE SCALE GENOMIC DNA]</scope>
    <source>
        <strain evidence="8 9">TBRC 5722</strain>
    </source>
</reference>
<dbReference type="Gene3D" id="1.25.40.10">
    <property type="entry name" value="Tetratricopeptide repeat domain"/>
    <property type="match status" value="1"/>
</dbReference>
<evidence type="ECO:0000256" key="1">
    <source>
        <dbReference type="ARBA" id="ARBA00005820"/>
    </source>
</evidence>
<gene>
    <name evidence="8" type="ORF">LQ327_22585</name>
</gene>
<accession>A0ABS8PGP3</accession>
<proteinExistence type="inferred from homology"/>
<dbReference type="SUPFAM" id="SSF52540">
    <property type="entry name" value="P-loop containing nucleoside triphosphate hydrolases"/>
    <property type="match status" value="1"/>
</dbReference>
<dbReference type="InterPro" id="IPR011990">
    <property type="entry name" value="TPR-like_helical_dom_sf"/>
</dbReference>
<comment type="similarity">
    <text evidence="1">Belongs to the AfsR/DnrI/RedD regulatory family.</text>
</comment>
<dbReference type="InterPro" id="IPR001867">
    <property type="entry name" value="OmpR/PhoB-type_DNA-bd"/>
</dbReference>
<organism evidence="8 9">
    <name type="scientific">Actinomycetospora endophytica</name>
    <dbReference type="NCBI Taxonomy" id="2291215"/>
    <lineage>
        <taxon>Bacteria</taxon>
        <taxon>Bacillati</taxon>
        <taxon>Actinomycetota</taxon>
        <taxon>Actinomycetes</taxon>
        <taxon>Pseudonocardiales</taxon>
        <taxon>Pseudonocardiaceae</taxon>
        <taxon>Actinomycetospora</taxon>
    </lineage>
</organism>
<evidence type="ECO:0000256" key="2">
    <source>
        <dbReference type="ARBA" id="ARBA00023015"/>
    </source>
</evidence>
<dbReference type="PANTHER" id="PTHR35807:SF1">
    <property type="entry name" value="TRANSCRIPTIONAL REGULATOR REDD"/>
    <property type="match status" value="1"/>
</dbReference>
<keyword evidence="4" id="KW-0804">Transcription</keyword>
<comment type="caution">
    <text evidence="8">The sequence shown here is derived from an EMBL/GenBank/DDBJ whole genome shotgun (WGS) entry which is preliminary data.</text>
</comment>
<evidence type="ECO:0000256" key="3">
    <source>
        <dbReference type="ARBA" id="ARBA00023125"/>
    </source>
</evidence>
<feature type="compositionally biased region" description="Basic and acidic residues" evidence="6">
    <location>
        <begin position="475"/>
        <end position="488"/>
    </location>
</feature>
<evidence type="ECO:0000256" key="4">
    <source>
        <dbReference type="ARBA" id="ARBA00023163"/>
    </source>
</evidence>
<feature type="DNA-binding region" description="OmpR/PhoB-type" evidence="5">
    <location>
        <begin position="1"/>
        <end position="95"/>
    </location>
</feature>
<dbReference type="Gene3D" id="3.40.50.300">
    <property type="entry name" value="P-loop containing nucleotide triphosphate hydrolases"/>
    <property type="match status" value="1"/>
</dbReference>
<dbReference type="PANTHER" id="PTHR35807">
    <property type="entry name" value="TRANSCRIPTIONAL REGULATOR REDD-RELATED"/>
    <property type="match status" value="1"/>
</dbReference>
<feature type="domain" description="OmpR/PhoB-type" evidence="7">
    <location>
        <begin position="1"/>
        <end position="95"/>
    </location>
</feature>
<name>A0ABS8PGP3_9PSEU</name>
<keyword evidence="2" id="KW-0805">Transcription regulation</keyword>
<keyword evidence="3 5" id="KW-0238">DNA-binding</keyword>
<dbReference type="InterPro" id="IPR051677">
    <property type="entry name" value="AfsR-DnrI-RedD_regulator"/>
</dbReference>
<evidence type="ECO:0000313" key="8">
    <source>
        <dbReference type="EMBL" id="MCD2196164.1"/>
    </source>
</evidence>
<dbReference type="InterPro" id="IPR016032">
    <property type="entry name" value="Sig_transdc_resp-reg_C-effctor"/>
</dbReference>
<dbReference type="Proteomes" id="UP001199469">
    <property type="component" value="Unassembled WGS sequence"/>
</dbReference>
<evidence type="ECO:0000256" key="5">
    <source>
        <dbReference type="PROSITE-ProRule" id="PRU01091"/>
    </source>
</evidence>